<keyword evidence="4" id="KW-0808">Transferase</keyword>
<sequence>MGSMDSNHFVKLTKYFYYLGNIKSTMSQNNSYKLSKRAEIAFSSMLPTIIGFVVFFIFVGLMVFINIRRYRRFIELYDHIDFIEVHGARFISKNKLKVMTEKELDNYNVVLFRDLRVDTIKTHTIIHIDDPQNTQYYNDATLSSHNIIRPEKAVVVNTNSSSSIKEKNETLTGTSNFVTLSSNDRSKINNIFTQENTTNHPQTNINEHPEVDCSICFDEISGIDQVRKIPCNHIYHKNCLDTWLTTRSTVCPSCRFNLSSTTNSDTNTTPTENI</sequence>
<dbReference type="GO" id="GO:0061630">
    <property type="term" value="F:ubiquitin protein ligase activity"/>
    <property type="evidence" value="ECO:0007669"/>
    <property type="project" value="UniProtKB-EC"/>
</dbReference>
<keyword evidence="9" id="KW-0862">Zinc</keyword>
<evidence type="ECO:0000256" key="1">
    <source>
        <dbReference type="ARBA" id="ARBA00000900"/>
    </source>
</evidence>
<dbReference type="SMART" id="SM00184">
    <property type="entry name" value="RING"/>
    <property type="match status" value="1"/>
</dbReference>
<evidence type="ECO:0000256" key="4">
    <source>
        <dbReference type="ARBA" id="ARBA00022679"/>
    </source>
</evidence>
<dbReference type="STRING" id="61424.A0A2T9Z539"/>
<feature type="domain" description="RING-type" evidence="14">
    <location>
        <begin position="213"/>
        <end position="255"/>
    </location>
</feature>
<accession>A0A2T9Z539</accession>
<dbReference type="GO" id="GO:0016020">
    <property type="term" value="C:membrane"/>
    <property type="evidence" value="ECO:0007669"/>
    <property type="project" value="UniProtKB-SubCell"/>
</dbReference>
<dbReference type="InterPro" id="IPR013083">
    <property type="entry name" value="Znf_RING/FYVE/PHD"/>
</dbReference>
<dbReference type="Proteomes" id="UP000245699">
    <property type="component" value="Unassembled WGS sequence"/>
</dbReference>
<reference evidence="15 16" key="1">
    <citation type="journal article" date="2018" name="MBio">
        <title>Comparative Genomics Reveals the Core Gene Toolbox for the Fungus-Insect Symbiosis.</title>
        <authorList>
            <person name="Wang Y."/>
            <person name="Stata M."/>
            <person name="Wang W."/>
            <person name="Stajich J.E."/>
            <person name="White M.M."/>
            <person name="Moncalvo J.M."/>
        </authorList>
    </citation>
    <scope>NUCLEOTIDE SEQUENCE [LARGE SCALE GENOMIC DNA]</scope>
    <source>
        <strain evidence="15 16">AUS-77-4</strain>
    </source>
</reference>
<dbReference type="GO" id="GO:0008270">
    <property type="term" value="F:zinc ion binding"/>
    <property type="evidence" value="ECO:0007669"/>
    <property type="project" value="UniProtKB-KW"/>
</dbReference>
<dbReference type="AlphaFoldDB" id="A0A2T9Z539"/>
<dbReference type="InterPro" id="IPR001841">
    <property type="entry name" value="Znf_RING"/>
</dbReference>
<dbReference type="Gene3D" id="3.30.40.10">
    <property type="entry name" value="Zinc/RING finger domain, C3HC4 (zinc finger)"/>
    <property type="match status" value="1"/>
</dbReference>
<evidence type="ECO:0000256" key="11">
    <source>
        <dbReference type="ARBA" id="ARBA00023136"/>
    </source>
</evidence>
<evidence type="ECO:0000256" key="9">
    <source>
        <dbReference type="ARBA" id="ARBA00022833"/>
    </source>
</evidence>
<keyword evidence="8" id="KW-0833">Ubl conjugation pathway</keyword>
<organism evidence="15 16">
    <name type="scientific">Furculomyces boomerangus</name>
    <dbReference type="NCBI Taxonomy" id="61424"/>
    <lineage>
        <taxon>Eukaryota</taxon>
        <taxon>Fungi</taxon>
        <taxon>Fungi incertae sedis</taxon>
        <taxon>Zoopagomycota</taxon>
        <taxon>Kickxellomycotina</taxon>
        <taxon>Harpellomycetes</taxon>
        <taxon>Harpellales</taxon>
        <taxon>Harpellaceae</taxon>
        <taxon>Furculomyces</taxon>
    </lineage>
</organism>
<dbReference type="GO" id="GO:0006511">
    <property type="term" value="P:ubiquitin-dependent protein catabolic process"/>
    <property type="evidence" value="ECO:0007669"/>
    <property type="project" value="TreeGrafter"/>
</dbReference>
<keyword evidence="10 13" id="KW-1133">Transmembrane helix</keyword>
<comment type="subcellular location">
    <subcellularLocation>
        <location evidence="2">Membrane</location>
        <topology evidence="2">Multi-pass membrane protein</topology>
    </subcellularLocation>
</comment>
<evidence type="ECO:0000256" key="8">
    <source>
        <dbReference type="ARBA" id="ARBA00022786"/>
    </source>
</evidence>
<dbReference type="PANTHER" id="PTHR45977">
    <property type="entry name" value="TARGET OF ERK KINASE MPK-1"/>
    <property type="match status" value="1"/>
</dbReference>
<gene>
    <name evidence="15" type="ORF">BB559_000512</name>
</gene>
<dbReference type="GO" id="GO:0016567">
    <property type="term" value="P:protein ubiquitination"/>
    <property type="evidence" value="ECO:0007669"/>
    <property type="project" value="TreeGrafter"/>
</dbReference>
<feature type="transmembrane region" description="Helical" evidence="13">
    <location>
        <begin position="40"/>
        <end position="65"/>
    </location>
</feature>
<evidence type="ECO:0000256" key="12">
    <source>
        <dbReference type="PROSITE-ProRule" id="PRU00175"/>
    </source>
</evidence>
<evidence type="ECO:0000256" key="5">
    <source>
        <dbReference type="ARBA" id="ARBA00022692"/>
    </source>
</evidence>
<evidence type="ECO:0000256" key="10">
    <source>
        <dbReference type="ARBA" id="ARBA00022989"/>
    </source>
</evidence>
<evidence type="ECO:0000313" key="16">
    <source>
        <dbReference type="Proteomes" id="UP000245699"/>
    </source>
</evidence>
<comment type="catalytic activity">
    <reaction evidence="1">
        <text>S-ubiquitinyl-[E2 ubiquitin-conjugating enzyme]-L-cysteine + [acceptor protein]-L-lysine = [E2 ubiquitin-conjugating enzyme]-L-cysteine + N(6)-ubiquitinyl-[acceptor protein]-L-lysine.</text>
        <dbReference type="EC" id="2.3.2.27"/>
    </reaction>
</comment>
<keyword evidence="7 12" id="KW-0863">Zinc-finger</keyword>
<dbReference type="EC" id="2.3.2.27" evidence="3"/>
<keyword evidence="5 13" id="KW-0812">Transmembrane</keyword>
<dbReference type="PROSITE" id="PS50089">
    <property type="entry name" value="ZF_RING_2"/>
    <property type="match status" value="1"/>
</dbReference>
<dbReference type="EMBL" id="MBFT01000025">
    <property type="protein sequence ID" value="PVU99654.1"/>
    <property type="molecule type" value="Genomic_DNA"/>
</dbReference>
<protein>
    <recommendedName>
        <fullName evidence="3">RING-type E3 ubiquitin transferase</fullName>
        <ecNumber evidence="3">2.3.2.27</ecNumber>
    </recommendedName>
</protein>
<dbReference type="OrthoDB" id="8062037at2759"/>
<evidence type="ECO:0000256" key="7">
    <source>
        <dbReference type="ARBA" id="ARBA00022771"/>
    </source>
</evidence>
<evidence type="ECO:0000259" key="14">
    <source>
        <dbReference type="PROSITE" id="PS50089"/>
    </source>
</evidence>
<name>A0A2T9Z539_9FUNG</name>
<keyword evidence="11 13" id="KW-0472">Membrane</keyword>
<keyword evidence="16" id="KW-1185">Reference proteome</keyword>
<evidence type="ECO:0000256" key="2">
    <source>
        <dbReference type="ARBA" id="ARBA00004141"/>
    </source>
</evidence>
<evidence type="ECO:0000256" key="6">
    <source>
        <dbReference type="ARBA" id="ARBA00022723"/>
    </source>
</evidence>
<dbReference type="CDD" id="cd16454">
    <property type="entry name" value="RING-H2_PA-TM-RING"/>
    <property type="match status" value="1"/>
</dbReference>
<evidence type="ECO:0000256" key="13">
    <source>
        <dbReference type="SAM" id="Phobius"/>
    </source>
</evidence>
<dbReference type="PANTHER" id="PTHR45977:SF4">
    <property type="entry name" value="RING-TYPE DOMAIN-CONTAINING PROTEIN"/>
    <property type="match status" value="1"/>
</dbReference>
<comment type="caution">
    <text evidence="15">The sequence shown here is derived from an EMBL/GenBank/DDBJ whole genome shotgun (WGS) entry which is preliminary data.</text>
</comment>
<dbReference type="Pfam" id="PF13639">
    <property type="entry name" value="zf-RING_2"/>
    <property type="match status" value="1"/>
</dbReference>
<evidence type="ECO:0000256" key="3">
    <source>
        <dbReference type="ARBA" id="ARBA00012483"/>
    </source>
</evidence>
<keyword evidence="6" id="KW-0479">Metal-binding</keyword>
<proteinExistence type="predicted"/>
<evidence type="ECO:0000313" key="15">
    <source>
        <dbReference type="EMBL" id="PVU99654.1"/>
    </source>
</evidence>
<dbReference type="SUPFAM" id="SSF57850">
    <property type="entry name" value="RING/U-box"/>
    <property type="match status" value="1"/>
</dbReference>